<dbReference type="Gene3D" id="3.90.1150.10">
    <property type="entry name" value="Aspartate Aminotransferase, domain 1"/>
    <property type="match status" value="1"/>
</dbReference>
<dbReference type="AlphaFoldDB" id="A0A3N2QBY4"/>
<dbReference type="Pfam" id="PF01053">
    <property type="entry name" value="Cys_Met_Meta_PP"/>
    <property type="match status" value="1"/>
</dbReference>
<proteinExistence type="inferred from homology"/>
<dbReference type="Gene3D" id="3.40.640.10">
    <property type="entry name" value="Type I PLP-dependent aspartate aminotransferase-like (Major domain)"/>
    <property type="match status" value="1"/>
</dbReference>
<dbReference type="PANTHER" id="PTHR11808">
    <property type="entry name" value="TRANS-SULFURATION ENZYME FAMILY MEMBER"/>
    <property type="match status" value="1"/>
</dbReference>
<keyword evidence="2 3" id="KW-0663">Pyridoxal phosphate</keyword>
<reference evidence="5 6" key="1">
    <citation type="submission" date="2018-09" db="EMBL/GenBank/DDBJ databases">
        <title>Comparative Genomics of Wolbachia-Cardinium Dual Endosymbiosis in a Plant-Parasitic Nematode.</title>
        <authorList>
            <person name="Brown A.M.V."/>
            <person name="Wasala S.K."/>
            <person name="Howe D.K."/>
            <person name="Peetz A.B."/>
            <person name="Zasada I.A."/>
            <person name="Denver D.R."/>
        </authorList>
    </citation>
    <scope>NUCLEOTIDE SEQUENCE [LARGE SCALE GENOMIC DNA]</scope>
    <source>
        <strain evidence="5 6">Pp_1</strain>
    </source>
</reference>
<name>A0A3N2QBY4_9BACT</name>
<dbReference type="FunFam" id="3.40.640.10:FF:000046">
    <property type="entry name" value="Cystathionine gamma-lyase"/>
    <property type="match status" value="1"/>
</dbReference>
<keyword evidence="6" id="KW-1185">Reference proteome</keyword>
<dbReference type="SUPFAM" id="SSF53383">
    <property type="entry name" value="PLP-dependent transferases"/>
    <property type="match status" value="1"/>
</dbReference>
<evidence type="ECO:0000256" key="3">
    <source>
        <dbReference type="PIRSR" id="PIRSR001434-2"/>
    </source>
</evidence>
<sequence length="399" mass="43040">MIKADRHRWLSDHLQMATELVHAGVSPEPHTGAILTPIFQSTVFVQESVEHYLAKGHSYSGSANPTVSVLEAKIATLEKASIAYCFSSGMAAIVTTMASFLRQGDHCVLSHACYGTTQEVAHDLFGQLGVEFSFVDFRNIAQVEAAIRPNTKLLFSEYPTNPTLYLTDLTAVNAVAQKAGAKHVCDSTLASPMIICPLAFGVDIVIHSTTKYYDGHNMTIGGVVACASAEDGAKIFAYRNKHGSTMSPMVAFFTLQSSKTMHLRLREQSKNAQQIATFLEGHPKVQAVGYPGLASFPQAALAERQHKNGLHGGMLYLILKGGAHIRKKFLKTLYRPWSFGANLGAVESLVSCPAVMSNSNMSPAQLNGIGISEGFVRISCGIEDAQDLIHALEVTLTAL</sequence>
<evidence type="ECO:0000256" key="4">
    <source>
        <dbReference type="RuleBase" id="RU362118"/>
    </source>
</evidence>
<keyword evidence="5" id="KW-0808">Transferase</keyword>
<evidence type="ECO:0000313" key="6">
    <source>
        <dbReference type="Proteomes" id="UP000270927"/>
    </source>
</evidence>
<dbReference type="PIRSF" id="PIRSF001434">
    <property type="entry name" value="CGS"/>
    <property type="match status" value="1"/>
</dbReference>
<dbReference type="GO" id="GO:0016740">
    <property type="term" value="F:transferase activity"/>
    <property type="evidence" value="ECO:0007669"/>
    <property type="project" value="UniProtKB-KW"/>
</dbReference>
<evidence type="ECO:0000256" key="1">
    <source>
        <dbReference type="ARBA" id="ARBA00001933"/>
    </source>
</evidence>
<dbReference type="PANTHER" id="PTHR11808:SF80">
    <property type="entry name" value="CYSTATHIONINE GAMMA-LYASE"/>
    <property type="match status" value="1"/>
</dbReference>
<dbReference type="InterPro" id="IPR015421">
    <property type="entry name" value="PyrdxlP-dep_Trfase_major"/>
</dbReference>
<dbReference type="GO" id="GO:0030170">
    <property type="term" value="F:pyridoxal phosphate binding"/>
    <property type="evidence" value="ECO:0007669"/>
    <property type="project" value="InterPro"/>
</dbReference>
<dbReference type="InterPro" id="IPR015424">
    <property type="entry name" value="PyrdxlP-dep_Trfase"/>
</dbReference>
<dbReference type="GO" id="GO:0005737">
    <property type="term" value="C:cytoplasm"/>
    <property type="evidence" value="ECO:0007669"/>
    <property type="project" value="TreeGrafter"/>
</dbReference>
<protein>
    <submittedName>
        <fullName evidence="5">PLP-dependent transferase</fullName>
    </submittedName>
</protein>
<evidence type="ECO:0000313" key="5">
    <source>
        <dbReference type="EMBL" id="ROT47310.1"/>
    </source>
</evidence>
<comment type="cofactor">
    <cofactor evidence="1 4">
        <name>pyridoxal 5'-phosphate</name>
        <dbReference type="ChEBI" id="CHEBI:597326"/>
    </cofactor>
</comment>
<organism evidence="5 6">
    <name type="scientific">Candidatus Cardinium hertigii</name>
    <dbReference type="NCBI Taxonomy" id="247481"/>
    <lineage>
        <taxon>Bacteria</taxon>
        <taxon>Pseudomonadati</taxon>
        <taxon>Bacteroidota</taxon>
        <taxon>Cytophagia</taxon>
        <taxon>Cytophagales</taxon>
        <taxon>Amoebophilaceae</taxon>
        <taxon>Candidatus Cardinium</taxon>
    </lineage>
</organism>
<comment type="caution">
    <text evidence="5">The sequence shown here is derived from an EMBL/GenBank/DDBJ whole genome shotgun (WGS) entry which is preliminary data.</text>
</comment>
<dbReference type="GO" id="GO:0019346">
    <property type="term" value="P:transsulfuration"/>
    <property type="evidence" value="ECO:0007669"/>
    <property type="project" value="InterPro"/>
</dbReference>
<dbReference type="CDD" id="cd00614">
    <property type="entry name" value="CGS_like"/>
    <property type="match status" value="1"/>
</dbReference>
<gene>
    <name evidence="5" type="ORF">EDM02_02595</name>
</gene>
<evidence type="ECO:0000256" key="2">
    <source>
        <dbReference type="ARBA" id="ARBA00022898"/>
    </source>
</evidence>
<dbReference type="GO" id="GO:0016846">
    <property type="term" value="F:carbon-sulfur lyase activity"/>
    <property type="evidence" value="ECO:0007669"/>
    <property type="project" value="TreeGrafter"/>
</dbReference>
<dbReference type="InterPro" id="IPR000277">
    <property type="entry name" value="Cys/Met-Metab_PyrdxlP-dep_enz"/>
</dbReference>
<dbReference type="EMBL" id="RARA01000024">
    <property type="protein sequence ID" value="ROT47310.1"/>
    <property type="molecule type" value="Genomic_DNA"/>
</dbReference>
<dbReference type="InterPro" id="IPR015422">
    <property type="entry name" value="PyrdxlP-dep_Trfase_small"/>
</dbReference>
<dbReference type="RefSeq" id="WP_123662805.1">
    <property type="nucleotide sequence ID" value="NZ_RARA01000024.1"/>
</dbReference>
<dbReference type="OrthoDB" id="634606at2"/>
<accession>A0A3N2QBY4</accession>
<dbReference type="Proteomes" id="UP000270927">
    <property type="component" value="Unassembled WGS sequence"/>
</dbReference>
<comment type="similarity">
    <text evidence="4">Belongs to the trans-sulfuration enzymes family.</text>
</comment>
<feature type="modified residue" description="N6-(pyridoxal phosphate)lysine" evidence="3">
    <location>
        <position position="211"/>
    </location>
</feature>